<dbReference type="SUPFAM" id="SSF57667">
    <property type="entry name" value="beta-beta-alpha zinc fingers"/>
    <property type="match status" value="1"/>
</dbReference>
<reference evidence="6" key="2">
    <citation type="submission" date="2022-08" db="UniProtKB">
        <authorList>
            <consortium name="EnsemblMetazoa"/>
        </authorList>
    </citation>
    <scope>IDENTIFICATION</scope>
    <source>
        <strain evidence="6">STECLA/ALBI9_A</strain>
    </source>
</reference>
<feature type="compositionally biased region" description="Low complexity" evidence="5">
    <location>
        <begin position="469"/>
        <end position="480"/>
    </location>
</feature>
<protein>
    <submittedName>
        <fullName evidence="6">Uncharacterized protein</fullName>
    </submittedName>
</protein>
<dbReference type="EnsemblMetazoa" id="AALB006291-RA">
    <property type="protein sequence ID" value="AALB006291-PA"/>
    <property type="gene ID" value="AALB006291"/>
</dbReference>
<dbReference type="InterPro" id="IPR013087">
    <property type="entry name" value="Znf_C2H2_type"/>
</dbReference>
<organism evidence="6 7">
    <name type="scientific">Anopheles albimanus</name>
    <name type="common">New world malaria mosquito</name>
    <dbReference type="NCBI Taxonomy" id="7167"/>
    <lineage>
        <taxon>Eukaryota</taxon>
        <taxon>Metazoa</taxon>
        <taxon>Ecdysozoa</taxon>
        <taxon>Arthropoda</taxon>
        <taxon>Hexapoda</taxon>
        <taxon>Insecta</taxon>
        <taxon>Pterygota</taxon>
        <taxon>Neoptera</taxon>
        <taxon>Endopterygota</taxon>
        <taxon>Diptera</taxon>
        <taxon>Nematocera</taxon>
        <taxon>Culicoidea</taxon>
        <taxon>Culicidae</taxon>
        <taxon>Anophelinae</taxon>
        <taxon>Anopheles</taxon>
    </lineage>
</organism>
<evidence type="ECO:0000313" key="6">
    <source>
        <dbReference type="EnsemblMetazoa" id="AALB006291-PA"/>
    </source>
</evidence>
<feature type="compositionally biased region" description="Polar residues" evidence="5">
    <location>
        <begin position="212"/>
        <end position="227"/>
    </location>
</feature>
<feature type="compositionally biased region" description="Gly residues" evidence="5">
    <location>
        <begin position="158"/>
        <end position="173"/>
    </location>
</feature>
<accession>A0A182FIE6</accession>
<feature type="region of interest" description="Disordered" evidence="5">
    <location>
        <begin position="365"/>
        <end position="391"/>
    </location>
</feature>
<dbReference type="PROSITE" id="PS50157">
    <property type="entry name" value="ZINC_FINGER_C2H2_2"/>
    <property type="match status" value="1"/>
</dbReference>
<evidence type="ECO:0000313" key="7">
    <source>
        <dbReference type="Proteomes" id="UP000069272"/>
    </source>
</evidence>
<dbReference type="SMART" id="SM00355">
    <property type="entry name" value="ZnF_C2H2"/>
    <property type="match status" value="3"/>
</dbReference>
<feature type="compositionally biased region" description="Low complexity" evidence="5">
    <location>
        <begin position="377"/>
        <end position="391"/>
    </location>
</feature>
<dbReference type="InterPro" id="IPR051580">
    <property type="entry name" value="ZnF-Chromatin_assoc"/>
</dbReference>
<feature type="compositionally biased region" description="Polar residues" evidence="5">
    <location>
        <begin position="240"/>
        <end position="253"/>
    </location>
</feature>
<feature type="region of interest" description="Disordered" evidence="5">
    <location>
        <begin position="575"/>
        <end position="659"/>
    </location>
</feature>
<sequence>MVCCDIAALHHSTAAPSTNTVGAASSGEYCEHTATALLNVCKFNQCGLTFPSLPDLIQHIESTHIGQKLPDIDEPSQSICLPFSYVQRYVPVDNRREINALAVANPAGNSTDQSNTTEGIGTANPTSVQSVTPVSTANTASNLPSSPEDHAGIQPGPSAGGSGNSSAGIGTGGARNSTDLSGGCTGGSGGTGSSGPSSSSTGTNGAAPTASESPSKASAAGNSQNSGDLKRRMAVKTHHTYSMSSSNRSTTPTGSEMDDDDMMGSESEDSNDSWTTEEFSSEFIMRYGSRRVSTSGGHGINVANEKPFACPVPGCKKRYKNVNGIKYHSKNGHKKDGNRVRKGFKCFCGKSYKTSVRLRNHNLIAHPQGSSGDSIMTTAQPPAPTTSQPALAAASSGSPVLYATGIPVSLTLSQAAPFATNSGGAGGHKPTSPHSNHHVPAVNSSSQISRNATSPTAVTITQQPSNKIARTTNSASSTTTTATTAVAASGTAVAVASTIASSLSGTSTGSTAAGANISSSVGSCNGLPTMGGGAGFPSSTIMHTVAAGGSSIKYDNLGILTPATSPKLIAGVNADSSGGSHAHSTNPSHLGVAVAATNGGGTSPTQLGSGAASSSGSVSTMANSTTAPTSAGPGGGQLTPVGTNGGPSPTGGGTGDGPALCDGGVDGTLGIALVVSNMVGEQLNINGGNGNVSSSSGTGGNAGGGGAVLLSASPATSQLYGEGT</sequence>
<reference evidence="6 7" key="1">
    <citation type="journal article" date="2017" name="G3 (Bethesda)">
        <title>The Physical Genome Mapping of Anopheles albimanus Corrected Scaffold Misassemblies and Identified Interarm Rearrangements in Genus Anopheles.</title>
        <authorList>
            <person name="Artemov G.N."/>
            <person name="Peery A.N."/>
            <person name="Jiang X."/>
            <person name="Tu Z."/>
            <person name="Stegniy V.N."/>
            <person name="Sharakhova M.V."/>
            <person name="Sharakhov I.V."/>
        </authorList>
    </citation>
    <scope>NUCLEOTIDE SEQUENCE [LARGE SCALE GENOMIC DNA]</scope>
    <source>
        <strain evidence="6 7">ALBI9_A</strain>
    </source>
</reference>
<dbReference type="VEuPathDB" id="VectorBase:AALB20_034835"/>
<keyword evidence="4" id="KW-0862">Zinc</keyword>
<feature type="compositionally biased region" description="Polar residues" evidence="5">
    <location>
        <begin position="107"/>
        <end position="145"/>
    </location>
</feature>
<keyword evidence="1" id="KW-0479">Metal-binding</keyword>
<evidence type="ECO:0000256" key="4">
    <source>
        <dbReference type="ARBA" id="ARBA00022833"/>
    </source>
</evidence>
<dbReference type="GO" id="GO:0008270">
    <property type="term" value="F:zinc ion binding"/>
    <property type="evidence" value="ECO:0007669"/>
    <property type="project" value="UniProtKB-KW"/>
</dbReference>
<dbReference type="PANTHER" id="PTHR23057">
    <property type="entry name" value="JUXTAPOSED WITH ANOTHER ZINC FINGER PROTEIN 1"/>
    <property type="match status" value="1"/>
</dbReference>
<feature type="compositionally biased region" description="Low complexity" evidence="5">
    <location>
        <begin position="608"/>
        <end position="631"/>
    </location>
</feature>
<dbReference type="Proteomes" id="UP000069272">
    <property type="component" value="Chromosome X"/>
</dbReference>
<name>A0A182FIE6_ANOAL</name>
<feature type="compositionally biased region" description="Low complexity" evidence="5">
    <location>
        <begin position="194"/>
        <end position="211"/>
    </location>
</feature>
<feature type="compositionally biased region" description="Polar residues" evidence="5">
    <location>
        <begin position="575"/>
        <end position="588"/>
    </location>
</feature>
<keyword evidence="7" id="KW-1185">Reference proteome</keyword>
<evidence type="ECO:0000256" key="3">
    <source>
        <dbReference type="ARBA" id="ARBA00022771"/>
    </source>
</evidence>
<dbReference type="PROSITE" id="PS00028">
    <property type="entry name" value="ZINC_FINGER_C2H2_1"/>
    <property type="match status" value="2"/>
</dbReference>
<dbReference type="STRING" id="7167.A0A182FIE6"/>
<feature type="region of interest" description="Disordered" evidence="5">
    <location>
        <begin position="421"/>
        <end position="480"/>
    </location>
</feature>
<keyword evidence="3" id="KW-0863">Zinc-finger</keyword>
<feature type="compositionally biased region" description="Gly residues" evidence="5">
    <location>
        <begin position="632"/>
        <end position="656"/>
    </location>
</feature>
<feature type="region of interest" description="Disordered" evidence="5">
    <location>
        <begin position="106"/>
        <end position="276"/>
    </location>
</feature>
<feature type="compositionally biased region" description="Gly residues" evidence="5">
    <location>
        <begin position="183"/>
        <end position="193"/>
    </location>
</feature>
<evidence type="ECO:0000256" key="5">
    <source>
        <dbReference type="SAM" id="MobiDB-lite"/>
    </source>
</evidence>
<dbReference type="AlphaFoldDB" id="A0A182FIE6"/>
<dbReference type="PANTHER" id="PTHR23057:SF0">
    <property type="entry name" value="JUXTAPOSED WITH ANOTHER ZINC FINGER PROTEIN 1"/>
    <property type="match status" value="1"/>
</dbReference>
<feature type="compositionally biased region" description="Acidic residues" evidence="5">
    <location>
        <begin position="256"/>
        <end position="271"/>
    </location>
</feature>
<proteinExistence type="predicted"/>
<dbReference type="InterPro" id="IPR036236">
    <property type="entry name" value="Znf_C2H2_sf"/>
</dbReference>
<evidence type="ECO:0000256" key="2">
    <source>
        <dbReference type="ARBA" id="ARBA00022737"/>
    </source>
</evidence>
<feature type="compositionally biased region" description="Polar residues" evidence="5">
    <location>
        <begin position="442"/>
        <end position="468"/>
    </location>
</feature>
<dbReference type="VEuPathDB" id="VectorBase:AALB006291"/>
<evidence type="ECO:0000256" key="1">
    <source>
        <dbReference type="ARBA" id="ARBA00022723"/>
    </source>
</evidence>
<dbReference type="Gene3D" id="3.30.160.60">
    <property type="entry name" value="Classic Zinc Finger"/>
    <property type="match status" value="2"/>
</dbReference>
<dbReference type="GO" id="GO:0005634">
    <property type="term" value="C:nucleus"/>
    <property type="evidence" value="ECO:0007669"/>
    <property type="project" value="TreeGrafter"/>
</dbReference>
<keyword evidence="2" id="KW-0677">Repeat</keyword>